<organism evidence="1 2">
    <name type="scientific">Puccinia striiformis f. sp. tritici</name>
    <dbReference type="NCBI Taxonomy" id="168172"/>
    <lineage>
        <taxon>Eukaryota</taxon>
        <taxon>Fungi</taxon>
        <taxon>Dikarya</taxon>
        <taxon>Basidiomycota</taxon>
        <taxon>Pucciniomycotina</taxon>
        <taxon>Pucciniomycetes</taxon>
        <taxon>Pucciniales</taxon>
        <taxon>Pucciniaceae</taxon>
        <taxon>Puccinia</taxon>
    </lineage>
</organism>
<name>A0ACC0ETK8_9BASI</name>
<proteinExistence type="predicted"/>
<reference evidence="2" key="1">
    <citation type="journal article" date="2018" name="BMC Genomics">
        <title>Genomic insights into host adaptation between the wheat stripe rust pathogen (Puccinia striiformis f. sp. tritici) and the barley stripe rust pathogen (Puccinia striiformis f. sp. hordei).</title>
        <authorList>
            <person name="Xia C."/>
            <person name="Wang M."/>
            <person name="Yin C."/>
            <person name="Cornejo O.E."/>
            <person name="Hulbert S.H."/>
            <person name="Chen X."/>
        </authorList>
    </citation>
    <scope>NUCLEOTIDE SEQUENCE [LARGE SCALE GENOMIC DNA]</scope>
    <source>
        <strain evidence="2">93-210</strain>
    </source>
</reference>
<protein>
    <submittedName>
        <fullName evidence="1">Uncharacterized protein</fullName>
    </submittedName>
</protein>
<accession>A0ACC0ETK8</accession>
<keyword evidence="2" id="KW-1185">Reference proteome</keyword>
<reference evidence="2" key="2">
    <citation type="journal article" date="2018" name="Mol. Plant Microbe Interact.">
        <title>Genome sequence resources for the wheat stripe rust pathogen (Puccinia striiformis f. sp. tritici) and the barley stripe rust pathogen (Puccinia striiformis f. sp. hordei).</title>
        <authorList>
            <person name="Xia C."/>
            <person name="Wang M."/>
            <person name="Yin C."/>
            <person name="Cornejo O.E."/>
            <person name="Hulbert S.H."/>
            <person name="Chen X."/>
        </authorList>
    </citation>
    <scope>NUCLEOTIDE SEQUENCE [LARGE SCALE GENOMIC DNA]</scope>
    <source>
        <strain evidence="2">93-210</strain>
    </source>
</reference>
<reference evidence="1 2" key="3">
    <citation type="journal article" date="2022" name="Microbiol. Spectr.">
        <title>Folding features and dynamics of 3D genome architecture in plant fungal pathogens.</title>
        <authorList>
            <person name="Xia C."/>
        </authorList>
    </citation>
    <scope>NUCLEOTIDE SEQUENCE [LARGE SCALE GENOMIC DNA]</scope>
    <source>
        <strain evidence="1 2">93-210</strain>
    </source>
</reference>
<evidence type="ECO:0000313" key="2">
    <source>
        <dbReference type="Proteomes" id="UP001060170"/>
    </source>
</evidence>
<gene>
    <name evidence="1" type="ORF">MJO28_003455</name>
</gene>
<sequence>MEDIELIGSQEALEPTSSAPTSQPSQDTSTAVSILSSLPKPPVQKSWVWDHFHLTSDQKQARCQVPDKEKKGEPCNQLLVRGEKSSTKSLIQHLKHKHQLYPPPEETTGLMFHPNILKRQRLDQRQILNVGMLKQAIAYFIAEADLPYAIVERKSFIYLLELLNPSTANMEYGRKTIANEIDLLFYAHKNELRQTLKGIKHLAFTLDAWTSPNQKAFMAITVHGITADWKMLDLVIGMPNVTGQHSGQNFGDIFVDLIQEMKISDLLVSITADNASNNSTLARQVERRLGRSIFNANTQLLGCMAHVINLTAHDGIRAFGANPPSEDAAEEEMTLNRMDSIPQVNRVPGLGVNLQTIVHRIHGLATYVRNSTQHREGFEFALKLVNRQGAHKVGLRRNGKMKMLLLDVRTRWNSTYKMLKRALELKSVCIAYCNGQAETEKYLLMDNEWDKVNQITKFLEPLYIVTKMLCGSRYPTLGMALPIYISIIKSIYSIRSTYNASQLIPAADLMIDKLKKYLISAFQKTAPICAMLLDPRIKLRYFEKNYHFLVKHEISALRPYDILQRFKGEAHAFDQSPSKLGQDSAAPKQNKPAKKLSIIEADIFGQGPVAKDLDDEIQQYLLEPNAKQKCDILSFWSQQKKIYPSLAAMATCFLGIPATSAPSERVFSRSKTIIGSQRHSLNSTSIEHLLCVKEWYQSSDRMMDTSSVNLPVATNKDNSEDDSDDSDSDRDED</sequence>
<comment type="caution">
    <text evidence="1">The sequence shown here is derived from an EMBL/GenBank/DDBJ whole genome shotgun (WGS) entry which is preliminary data.</text>
</comment>
<dbReference type="EMBL" id="CM045867">
    <property type="protein sequence ID" value="KAI7959664.1"/>
    <property type="molecule type" value="Genomic_DNA"/>
</dbReference>
<dbReference type="Proteomes" id="UP001060170">
    <property type="component" value="Chromosome 3"/>
</dbReference>
<evidence type="ECO:0000313" key="1">
    <source>
        <dbReference type="EMBL" id="KAI7959664.1"/>
    </source>
</evidence>